<dbReference type="RefSeq" id="WP_119931557.1">
    <property type="nucleotide sequence ID" value="NZ_QZEY01000027.1"/>
</dbReference>
<reference evidence="1 2" key="1">
    <citation type="submission" date="2018-09" db="EMBL/GenBank/DDBJ databases">
        <title>YIM 75507 draft genome.</title>
        <authorList>
            <person name="Tang S."/>
            <person name="Feng Y."/>
        </authorList>
    </citation>
    <scope>NUCLEOTIDE SEQUENCE [LARGE SCALE GENOMIC DNA]</scope>
    <source>
        <strain evidence="1 2">YIM 75507</strain>
    </source>
</reference>
<dbReference type="InterPro" id="IPR036390">
    <property type="entry name" value="WH_DNA-bd_sf"/>
</dbReference>
<protein>
    <submittedName>
        <fullName evidence="1">Uncharacterized protein</fullName>
    </submittedName>
</protein>
<evidence type="ECO:0000313" key="2">
    <source>
        <dbReference type="Proteomes" id="UP000265768"/>
    </source>
</evidence>
<keyword evidence="2" id="KW-1185">Reference proteome</keyword>
<dbReference type="InterPro" id="IPR036388">
    <property type="entry name" value="WH-like_DNA-bd_sf"/>
</dbReference>
<sequence>MPLFRSRLPLRADGLGDDPALRAALKTLLSAPVPLAAAVEASTPVMVAINALRAVDWVVASRGEEGAPQIGLTEGGRLKAAAFLHLSERHRRRWWRRERADPDAGADRVHRAMLAALALGPDDACQLASRARVPYRQASRMLTYLQGCGWVTAFTEPEPGRPPRRLFDLSPPGQELAAATLLPQPRRLGQS</sequence>
<gene>
    <name evidence="1" type="ORF">D5H75_38445</name>
</gene>
<proteinExistence type="predicted"/>
<name>A0A3A4A7X4_9ACTN</name>
<dbReference type="AlphaFoldDB" id="A0A3A4A7X4"/>
<accession>A0A3A4A7X4</accession>
<dbReference type="Proteomes" id="UP000265768">
    <property type="component" value="Unassembled WGS sequence"/>
</dbReference>
<organism evidence="1 2">
    <name type="scientific">Bailinhaonella thermotolerans</name>
    <dbReference type="NCBI Taxonomy" id="1070861"/>
    <lineage>
        <taxon>Bacteria</taxon>
        <taxon>Bacillati</taxon>
        <taxon>Actinomycetota</taxon>
        <taxon>Actinomycetes</taxon>
        <taxon>Streptosporangiales</taxon>
        <taxon>Streptosporangiaceae</taxon>
        <taxon>Bailinhaonella</taxon>
    </lineage>
</organism>
<dbReference type="Gene3D" id="1.10.10.10">
    <property type="entry name" value="Winged helix-like DNA-binding domain superfamily/Winged helix DNA-binding domain"/>
    <property type="match status" value="1"/>
</dbReference>
<dbReference type="EMBL" id="QZEY01000027">
    <property type="protein sequence ID" value="RJL21096.1"/>
    <property type="molecule type" value="Genomic_DNA"/>
</dbReference>
<dbReference type="SUPFAM" id="SSF46785">
    <property type="entry name" value="Winged helix' DNA-binding domain"/>
    <property type="match status" value="1"/>
</dbReference>
<comment type="caution">
    <text evidence="1">The sequence shown here is derived from an EMBL/GenBank/DDBJ whole genome shotgun (WGS) entry which is preliminary data.</text>
</comment>
<evidence type="ECO:0000313" key="1">
    <source>
        <dbReference type="EMBL" id="RJL21096.1"/>
    </source>
</evidence>